<feature type="coiled-coil region" evidence="1">
    <location>
        <begin position="233"/>
        <end position="267"/>
    </location>
</feature>
<dbReference type="InterPro" id="IPR000160">
    <property type="entry name" value="GGDEF_dom"/>
</dbReference>
<dbReference type="InterPro" id="IPR052163">
    <property type="entry name" value="DGC-Regulatory_Protein"/>
</dbReference>
<evidence type="ECO:0000313" key="3">
    <source>
        <dbReference type="EMBL" id="MDC8785187.1"/>
    </source>
</evidence>
<dbReference type="CDD" id="cd01949">
    <property type="entry name" value="GGDEF"/>
    <property type="match status" value="1"/>
</dbReference>
<dbReference type="PROSITE" id="PS50887">
    <property type="entry name" value="GGDEF"/>
    <property type="match status" value="1"/>
</dbReference>
<sequence length="349" mass="38534">MLQDVVRAESFLDHNQSLQLLEANEQLLLSSLVAQADNQSALQALDEAARTVGLDPLTKLANRTLALDRIKQAITHAERQGTWLAVLFVDLDKFKQINDSFGHAVGDQVLRRVAQCLLATVRQSDTVSRHGGDEFLILLDNLAKIEDALVIAEKIEEALLVSGGEENSFEDLSASIGISIFPRDAETASDLIACADQAMYMAKRQGPGGISFFVDDTDPLELSPRQVLDATPKQALQERSKAMAQQLKRQSKELELLREAHQQLLLSLESTWGPQTTVQSQSTRQAELLVNISAELNDPHSAIRMAMVALDRAQDEGPLTPRARAMLLQQTLDLRELINVLLHPIRNQA</sequence>
<proteinExistence type="predicted"/>
<feature type="domain" description="GGDEF" evidence="2">
    <location>
        <begin position="82"/>
        <end position="215"/>
    </location>
</feature>
<evidence type="ECO:0000313" key="4">
    <source>
        <dbReference type="Proteomes" id="UP001219862"/>
    </source>
</evidence>
<dbReference type="SUPFAM" id="SSF55073">
    <property type="entry name" value="Nucleotide cyclase"/>
    <property type="match status" value="1"/>
</dbReference>
<dbReference type="InterPro" id="IPR029787">
    <property type="entry name" value="Nucleotide_cyclase"/>
</dbReference>
<accession>A0ABT5KQP1</accession>
<keyword evidence="1" id="KW-0175">Coiled coil</keyword>
<dbReference type="Gene3D" id="3.30.70.270">
    <property type="match status" value="1"/>
</dbReference>
<dbReference type="InterPro" id="IPR043128">
    <property type="entry name" value="Rev_trsase/Diguanyl_cyclase"/>
</dbReference>
<dbReference type="NCBIfam" id="TIGR00254">
    <property type="entry name" value="GGDEF"/>
    <property type="match status" value="1"/>
</dbReference>
<dbReference type="SMART" id="SM00267">
    <property type="entry name" value="GGDEF"/>
    <property type="match status" value="1"/>
</dbReference>
<dbReference type="EMBL" id="JAQQXS010000006">
    <property type="protein sequence ID" value="MDC8785187.1"/>
    <property type="molecule type" value="Genomic_DNA"/>
</dbReference>
<dbReference type="RefSeq" id="WP_273596297.1">
    <property type="nucleotide sequence ID" value="NZ_JAQQXS010000006.1"/>
</dbReference>
<dbReference type="PANTHER" id="PTHR46663">
    <property type="entry name" value="DIGUANYLATE CYCLASE DGCT-RELATED"/>
    <property type="match status" value="1"/>
</dbReference>
<organism evidence="3 4">
    <name type="scientific">Roseateles koreensis</name>
    <dbReference type="NCBI Taxonomy" id="2987526"/>
    <lineage>
        <taxon>Bacteria</taxon>
        <taxon>Pseudomonadati</taxon>
        <taxon>Pseudomonadota</taxon>
        <taxon>Betaproteobacteria</taxon>
        <taxon>Burkholderiales</taxon>
        <taxon>Sphaerotilaceae</taxon>
        <taxon>Roseateles</taxon>
    </lineage>
</organism>
<evidence type="ECO:0000259" key="2">
    <source>
        <dbReference type="PROSITE" id="PS50887"/>
    </source>
</evidence>
<dbReference type="Pfam" id="PF00990">
    <property type="entry name" value="GGDEF"/>
    <property type="match status" value="1"/>
</dbReference>
<comment type="caution">
    <text evidence="3">The sequence shown here is derived from an EMBL/GenBank/DDBJ whole genome shotgun (WGS) entry which is preliminary data.</text>
</comment>
<gene>
    <name evidence="3" type="ORF">PRZ01_08290</name>
</gene>
<protein>
    <submittedName>
        <fullName evidence="3">GGDEF domain-containing protein</fullName>
    </submittedName>
</protein>
<name>A0ABT5KQP1_9BURK</name>
<keyword evidence="4" id="KW-1185">Reference proteome</keyword>
<dbReference type="PANTHER" id="PTHR46663:SF2">
    <property type="entry name" value="GGDEF DOMAIN-CONTAINING PROTEIN"/>
    <property type="match status" value="1"/>
</dbReference>
<evidence type="ECO:0000256" key="1">
    <source>
        <dbReference type="SAM" id="Coils"/>
    </source>
</evidence>
<reference evidence="3 4" key="1">
    <citation type="submission" date="2022-10" db="EMBL/GenBank/DDBJ databases">
        <title>paucibacter sp. hw8 Genome sequencing.</title>
        <authorList>
            <person name="Park S."/>
        </authorList>
    </citation>
    <scope>NUCLEOTIDE SEQUENCE [LARGE SCALE GENOMIC DNA]</scope>
    <source>
        <strain evidence="4">hw8</strain>
    </source>
</reference>
<dbReference type="Proteomes" id="UP001219862">
    <property type="component" value="Unassembled WGS sequence"/>
</dbReference>